<reference evidence="2 3" key="1">
    <citation type="journal article" date="2018" name="Sci. Rep.">
        <title>Comparative analysis of the Pocillopora damicornis genome highlights role of immune system in coral evolution.</title>
        <authorList>
            <person name="Cunning R."/>
            <person name="Bay R.A."/>
            <person name="Gillette P."/>
            <person name="Baker A.C."/>
            <person name="Traylor-Knowles N."/>
        </authorList>
    </citation>
    <scope>NUCLEOTIDE SEQUENCE [LARGE SCALE GENOMIC DNA]</scope>
    <source>
        <strain evidence="2">RSMAS</strain>
        <tissue evidence="2">Whole animal</tissue>
    </source>
</reference>
<dbReference type="OrthoDB" id="5982359at2759"/>
<gene>
    <name evidence="2" type="ORF">pdam_00015125</name>
</gene>
<name>A0A3M6U223_POCDA</name>
<evidence type="ECO:0000313" key="2">
    <source>
        <dbReference type="EMBL" id="RMX47599.1"/>
    </source>
</evidence>
<dbReference type="Proteomes" id="UP000275408">
    <property type="component" value="Unassembled WGS sequence"/>
</dbReference>
<feature type="compositionally biased region" description="Basic and acidic residues" evidence="1">
    <location>
        <begin position="171"/>
        <end position="181"/>
    </location>
</feature>
<comment type="caution">
    <text evidence="2">The sequence shown here is derived from an EMBL/GenBank/DDBJ whole genome shotgun (WGS) entry which is preliminary data.</text>
</comment>
<evidence type="ECO:0000313" key="3">
    <source>
        <dbReference type="Proteomes" id="UP000275408"/>
    </source>
</evidence>
<keyword evidence="3" id="KW-1185">Reference proteome</keyword>
<feature type="region of interest" description="Disordered" evidence="1">
    <location>
        <begin position="1"/>
        <end position="50"/>
    </location>
</feature>
<evidence type="ECO:0000256" key="1">
    <source>
        <dbReference type="SAM" id="MobiDB-lite"/>
    </source>
</evidence>
<feature type="region of interest" description="Disordered" evidence="1">
    <location>
        <begin position="162"/>
        <end position="181"/>
    </location>
</feature>
<dbReference type="AlphaFoldDB" id="A0A3M6U223"/>
<accession>A0A3M6U223</accession>
<protein>
    <submittedName>
        <fullName evidence="2">Uncharacterized protein</fullName>
    </submittedName>
</protein>
<organism evidence="2 3">
    <name type="scientific">Pocillopora damicornis</name>
    <name type="common">Cauliflower coral</name>
    <name type="synonym">Millepora damicornis</name>
    <dbReference type="NCBI Taxonomy" id="46731"/>
    <lineage>
        <taxon>Eukaryota</taxon>
        <taxon>Metazoa</taxon>
        <taxon>Cnidaria</taxon>
        <taxon>Anthozoa</taxon>
        <taxon>Hexacorallia</taxon>
        <taxon>Scleractinia</taxon>
        <taxon>Astrocoeniina</taxon>
        <taxon>Pocilloporidae</taxon>
        <taxon>Pocillopora</taxon>
    </lineage>
</organism>
<dbReference type="EMBL" id="RCHS01002403">
    <property type="protein sequence ID" value="RMX47599.1"/>
    <property type="molecule type" value="Genomic_DNA"/>
</dbReference>
<feature type="compositionally biased region" description="Low complexity" evidence="1">
    <location>
        <begin position="26"/>
        <end position="41"/>
    </location>
</feature>
<sequence>MRTVRKATPIHQSSQLEELPNPNIMLPRRSSSSSHLPSLREGSSDCNVPSRITTPHAFSDTEQGKTEIIALVGLPSHPRRGKLFKSALEKRSSHENSWLPNLIKRDLKENVQLLPAPSSEWVERVHRPQHYELTRTISHPVIFNDGKFSLVTKIQNDTCSNSLPQLNNGETPRKGTEEKHSADLRRHIEKEELDYDLFTTKAVILERFLNSQS</sequence>
<proteinExistence type="predicted"/>